<keyword evidence="1 4" id="KW-0645">Protease</keyword>
<reference evidence="5" key="1">
    <citation type="journal article" date="2019" name="Int. J. Syst. Evol. Microbiol.">
        <title>The Global Catalogue of Microorganisms (GCM) 10K type strain sequencing project: providing services to taxonomists for standard genome sequencing and annotation.</title>
        <authorList>
            <consortium name="The Broad Institute Genomics Platform"/>
            <consortium name="The Broad Institute Genome Sequencing Center for Infectious Disease"/>
            <person name="Wu L."/>
            <person name="Ma J."/>
        </authorList>
    </citation>
    <scope>NUCLEOTIDE SEQUENCE [LARGE SCALE GENOMIC DNA]</scope>
    <source>
        <strain evidence="5">DFY28</strain>
    </source>
</reference>
<dbReference type="InterPro" id="IPR009003">
    <property type="entry name" value="Peptidase_S1_PA"/>
</dbReference>
<dbReference type="InterPro" id="IPR001940">
    <property type="entry name" value="Peptidase_S1C"/>
</dbReference>
<feature type="domain" description="PDZ" evidence="3">
    <location>
        <begin position="254"/>
        <end position="337"/>
    </location>
</feature>
<dbReference type="InterPro" id="IPR051201">
    <property type="entry name" value="Chloro_Bact_Ser_Proteases"/>
</dbReference>
<dbReference type="EMBL" id="JBHUEY010000001">
    <property type="protein sequence ID" value="MFD1783619.1"/>
    <property type="molecule type" value="Genomic_DNA"/>
</dbReference>
<proteinExistence type="predicted"/>
<evidence type="ECO:0000313" key="4">
    <source>
        <dbReference type="EMBL" id="MFD1783619.1"/>
    </source>
</evidence>
<dbReference type="Gene3D" id="2.30.42.10">
    <property type="match status" value="1"/>
</dbReference>
<dbReference type="PANTHER" id="PTHR43343">
    <property type="entry name" value="PEPTIDASE S12"/>
    <property type="match status" value="1"/>
</dbReference>
<dbReference type="Pfam" id="PF13365">
    <property type="entry name" value="Trypsin_2"/>
    <property type="match status" value="1"/>
</dbReference>
<dbReference type="PRINTS" id="PR00834">
    <property type="entry name" value="PROTEASES2C"/>
</dbReference>
<dbReference type="PROSITE" id="PS51257">
    <property type="entry name" value="PROKAR_LIPOPROTEIN"/>
    <property type="match status" value="1"/>
</dbReference>
<gene>
    <name evidence="4" type="ORF">ACFSC0_09465</name>
</gene>
<evidence type="ECO:0000256" key="2">
    <source>
        <dbReference type="ARBA" id="ARBA00022801"/>
    </source>
</evidence>
<name>A0ABW4N0W8_9CAUL</name>
<dbReference type="GO" id="GO:0006508">
    <property type="term" value="P:proteolysis"/>
    <property type="evidence" value="ECO:0007669"/>
    <property type="project" value="UniProtKB-KW"/>
</dbReference>
<dbReference type="EC" id="3.4.21.-" evidence="4"/>
<dbReference type="SUPFAM" id="SSF50156">
    <property type="entry name" value="PDZ domain-like"/>
    <property type="match status" value="1"/>
</dbReference>
<dbReference type="Pfam" id="PF13180">
    <property type="entry name" value="PDZ_2"/>
    <property type="match status" value="1"/>
</dbReference>
<dbReference type="InterPro" id="IPR001478">
    <property type="entry name" value="PDZ"/>
</dbReference>
<keyword evidence="2 4" id="KW-0378">Hydrolase</keyword>
<evidence type="ECO:0000256" key="1">
    <source>
        <dbReference type="ARBA" id="ARBA00022670"/>
    </source>
</evidence>
<sequence length="363" mass="37033">MKQAGAALAGLLVLAACERPAETKLPQADAPSNAANAPALAPASFPEVYERVSPAVVSIYSVATEAPAAVIYDTPFGRVLERRPPVRSMSSGSGFFISAEGHIVTNDHVLGQAQEVVVVTTDERKLRARVVGRDPATDLAVLKVDGEDFPFVSFSRAANPRVGEAVIAIGNPFGLGTTATSGIVSAYGRNIGSAYVDFVQLDAPINQGNSGGPTFNAQGEVVGVNSAIFSPTGGNVGIGFAIPAALAREVTDQLIRTGRVERGFIGAGIGDLNPAQAQALGAPEGGAVIASLAPGGPAADAGLRPGDVIVQVDGEAIGEAADVIRRVSGAEAGARLRLRVLRGGRPVDVTVAPERRASPPQVR</sequence>
<dbReference type="PANTHER" id="PTHR43343:SF3">
    <property type="entry name" value="PROTEASE DO-LIKE 8, CHLOROPLASTIC"/>
    <property type="match status" value="1"/>
</dbReference>
<evidence type="ECO:0000259" key="3">
    <source>
        <dbReference type="PROSITE" id="PS50106"/>
    </source>
</evidence>
<dbReference type="PROSITE" id="PS50106">
    <property type="entry name" value="PDZ"/>
    <property type="match status" value="1"/>
</dbReference>
<evidence type="ECO:0000313" key="5">
    <source>
        <dbReference type="Proteomes" id="UP001597237"/>
    </source>
</evidence>
<comment type="caution">
    <text evidence="4">The sequence shown here is derived from an EMBL/GenBank/DDBJ whole genome shotgun (WGS) entry which is preliminary data.</text>
</comment>
<dbReference type="SMART" id="SM00228">
    <property type="entry name" value="PDZ"/>
    <property type="match status" value="1"/>
</dbReference>
<dbReference type="GO" id="GO:0008233">
    <property type="term" value="F:peptidase activity"/>
    <property type="evidence" value="ECO:0007669"/>
    <property type="project" value="UniProtKB-KW"/>
</dbReference>
<organism evidence="4 5">
    <name type="scientific">Phenylobacterium terrae</name>
    <dbReference type="NCBI Taxonomy" id="2665495"/>
    <lineage>
        <taxon>Bacteria</taxon>
        <taxon>Pseudomonadati</taxon>
        <taxon>Pseudomonadota</taxon>
        <taxon>Alphaproteobacteria</taxon>
        <taxon>Caulobacterales</taxon>
        <taxon>Caulobacteraceae</taxon>
        <taxon>Phenylobacterium</taxon>
    </lineage>
</organism>
<dbReference type="InterPro" id="IPR036034">
    <property type="entry name" value="PDZ_sf"/>
</dbReference>
<protein>
    <submittedName>
        <fullName evidence="4">S1C family serine protease</fullName>
        <ecNumber evidence="4">3.4.21.-</ecNumber>
    </submittedName>
</protein>
<dbReference type="SUPFAM" id="SSF50494">
    <property type="entry name" value="Trypsin-like serine proteases"/>
    <property type="match status" value="1"/>
</dbReference>
<accession>A0ABW4N0W8</accession>
<dbReference type="Gene3D" id="2.40.10.120">
    <property type="match status" value="1"/>
</dbReference>
<dbReference type="Proteomes" id="UP001597237">
    <property type="component" value="Unassembled WGS sequence"/>
</dbReference>
<keyword evidence="5" id="KW-1185">Reference proteome</keyword>
<dbReference type="RefSeq" id="WP_377283187.1">
    <property type="nucleotide sequence ID" value="NZ_JBHRSI010000008.1"/>
</dbReference>